<dbReference type="OrthoDB" id="10006218at2759"/>
<organism evidence="2 3">
    <name type="scientific">Dacryopinax primogenitus (strain DJM 731)</name>
    <name type="common">Brown rot fungus</name>
    <dbReference type="NCBI Taxonomy" id="1858805"/>
    <lineage>
        <taxon>Eukaryota</taxon>
        <taxon>Fungi</taxon>
        <taxon>Dikarya</taxon>
        <taxon>Basidiomycota</taxon>
        <taxon>Agaricomycotina</taxon>
        <taxon>Dacrymycetes</taxon>
        <taxon>Dacrymycetales</taxon>
        <taxon>Dacrymycetaceae</taxon>
        <taxon>Dacryopinax</taxon>
    </lineage>
</organism>
<gene>
    <name evidence="2" type="ORF">DACRYDRAFT_79082</name>
</gene>
<evidence type="ECO:0000313" key="2">
    <source>
        <dbReference type="EMBL" id="EJU02303.1"/>
    </source>
</evidence>
<name>M5GDE0_DACPD</name>
<dbReference type="Proteomes" id="UP000030653">
    <property type="component" value="Unassembled WGS sequence"/>
</dbReference>
<reference evidence="2 3" key="1">
    <citation type="journal article" date="2012" name="Science">
        <title>The Paleozoic origin of enzymatic lignin decomposition reconstructed from 31 fungal genomes.</title>
        <authorList>
            <person name="Floudas D."/>
            <person name="Binder M."/>
            <person name="Riley R."/>
            <person name="Barry K."/>
            <person name="Blanchette R.A."/>
            <person name="Henrissat B."/>
            <person name="Martinez A.T."/>
            <person name="Otillar R."/>
            <person name="Spatafora J.W."/>
            <person name="Yadav J.S."/>
            <person name="Aerts A."/>
            <person name="Benoit I."/>
            <person name="Boyd A."/>
            <person name="Carlson A."/>
            <person name="Copeland A."/>
            <person name="Coutinho P.M."/>
            <person name="de Vries R.P."/>
            <person name="Ferreira P."/>
            <person name="Findley K."/>
            <person name="Foster B."/>
            <person name="Gaskell J."/>
            <person name="Glotzer D."/>
            <person name="Gorecki P."/>
            <person name="Heitman J."/>
            <person name="Hesse C."/>
            <person name="Hori C."/>
            <person name="Igarashi K."/>
            <person name="Jurgens J.A."/>
            <person name="Kallen N."/>
            <person name="Kersten P."/>
            <person name="Kohler A."/>
            <person name="Kuees U."/>
            <person name="Kumar T.K.A."/>
            <person name="Kuo A."/>
            <person name="LaButti K."/>
            <person name="Larrondo L.F."/>
            <person name="Lindquist E."/>
            <person name="Ling A."/>
            <person name="Lombard V."/>
            <person name="Lucas S."/>
            <person name="Lundell T."/>
            <person name="Martin R."/>
            <person name="McLaughlin D.J."/>
            <person name="Morgenstern I."/>
            <person name="Morin E."/>
            <person name="Murat C."/>
            <person name="Nagy L.G."/>
            <person name="Nolan M."/>
            <person name="Ohm R.A."/>
            <person name="Patyshakuliyeva A."/>
            <person name="Rokas A."/>
            <person name="Ruiz-Duenas F.J."/>
            <person name="Sabat G."/>
            <person name="Salamov A."/>
            <person name="Samejima M."/>
            <person name="Schmutz J."/>
            <person name="Slot J.C."/>
            <person name="St John F."/>
            <person name="Stenlid J."/>
            <person name="Sun H."/>
            <person name="Sun S."/>
            <person name="Syed K."/>
            <person name="Tsang A."/>
            <person name="Wiebenga A."/>
            <person name="Young D."/>
            <person name="Pisabarro A."/>
            <person name="Eastwood D.C."/>
            <person name="Martin F."/>
            <person name="Cullen D."/>
            <person name="Grigoriev I.V."/>
            <person name="Hibbett D.S."/>
        </authorList>
    </citation>
    <scope>NUCLEOTIDE SEQUENCE [LARGE SCALE GENOMIC DNA]</scope>
    <source>
        <strain evidence="2 3">DJM-731 SS1</strain>
    </source>
</reference>
<dbReference type="HOGENOM" id="CLU_066046_1_0_1"/>
<evidence type="ECO:0000259" key="1">
    <source>
        <dbReference type="Pfam" id="PF13383"/>
    </source>
</evidence>
<dbReference type="Pfam" id="PF13383">
    <property type="entry name" value="Methyltransf_22"/>
    <property type="match status" value="1"/>
</dbReference>
<sequence length="341" mass="38498">MSSARYTSLVNGLPRRLPPWNQIPPPQKLMGGTILVLVILLLYMESARAPPPPHAHYPPPPGHSTEYAIRANEARYKDVLAERAAFIQSLGGASRVLPWPYGDLKQAYWTLWDFFLPLFGCPHDVQRIGRMGDGGKYVCGMDVIARKRDVVIYSMGVSDDSSYEAALLEAAPTAQVYGYDFSVDSWGPQIETVPSLKQRAHFFKYAIGDKDDHGPGSSDPEFQVYTLDTLMKLNGHTFIDILKVDIEGAEFDALRGFCKYYMSRGLPLPFGQLQVEIHAWGKNFAEFLEWFELLEAAGLRPFRSEPNLVYVSLYHHQRPELSEYAFINVGGKHEIISDMYD</sequence>
<dbReference type="Gene3D" id="3.40.50.150">
    <property type="entry name" value="Vaccinia Virus protein VP39"/>
    <property type="match status" value="1"/>
</dbReference>
<dbReference type="AlphaFoldDB" id="M5GDE0"/>
<accession>M5GDE0</accession>
<keyword evidence="3" id="KW-1185">Reference proteome</keyword>
<protein>
    <recommendedName>
        <fullName evidence="1">Methyltransferase domain-containing protein</fullName>
    </recommendedName>
</protein>
<dbReference type="STRING" id="1858805.M5GDE0"/>
<feature type="domain" description="Methyltransferase" evidence="1">
    <location>
        <begin position="113"/>
        <end position="308"/>
    </location>
</feature>
<proteinExistence type="predicted"/>
<dbReference type="PANTHER" id="PTHR32026">
    <property type="entry name" value="METHYLTRANSFERASE-LIKE PROTEIN 24"/>
    <property type="match status" value="1"/>
</dbReference>
<dbReference type="InterPro" id="IPR025714">
    <property type="entry name" value="Methyltranfer_dom"/>
</dbReference>
<dbReference type="InterPro" id="IPR029063">
    <property type="entry name" value="SAM-dependent_MTases_sf"/>
</dbReference>
<dbReference type="PANTHER" id="PTHR32026:SF10">
    <property type="entry name" value="METHYLTRANSFERASE-LIKE PROTEIN 24-RELATED"/>
    <property type="match status" value="1"/>
</dbReference>
<dbReference type="SUPFAM" id="SSF53335">
    <property type="entry name" value="S-adenosyl-L-methionine-dependent methyltransferases"/>
    <property type="match status" value="1"/>
</dbReference>
<evidence type="ECO:0000313" key="3">
    <source>
        <dbReference type="Proteomes" id="UP000030653"/>
    </source>
</evidence>
<dbReference type="EMBL" id="JH795862">
    <property type="protein sequence ID" value="EJU02303.1"/>
    <property type="molecule type" value="Genomic_DNA"/>
</dbReference>
<dbReference type="OMA" id="CEFHIFD"/>
<dbReference type="GeneID" id="63691435"/>
<dbReference type="RefSeq" id="XP_040629200.1">
    <property type="nucleotide sequence ID" value="XM_040776373.1"/>
</dbReference>
<dbReference type="InterPro" id="IPR026913">
    <property type="entry name" value="METTL24"/>
</dbReference>